<feature type="compositionally biased region" description="Pro residues" evidence="1">
    <location>
        <begin position="79"/>
        <end position="88"/>
    </location>
</feature>
<evidence type="ECO:0000313" key="3">
    <source>
        <dbReference type="Proteomes" id="UP000518266"/>
    </source>
</evidence>
<gene>
    <name evidence="2" type="ORF">F7725_015019</name>
</gene>
<feature type="compositionally biased region" description="Low complexity" evidence="1">
    <location>
        <begin position="162"/>
        <end position="185"/>
    </location>
</feature>
<dbReference type="AlphaFoldDB" id="A0A7J5YGA4"/>
<keyword evidence="3" id="KW-1185">Reference proteome</keyword>
<organism evidence="2 3">
    <name type="scientific">Dissostichus mawsoni</name>
    <name type="common">Antarctic cod</name>
    <dbReference type="NCBI Taxonomy" id="36200"/>
    <lineage>
        <taxon>Eukaryota</taxon>
        <taxon>Metazoa</taxon>
        <taxon>Chordata</taxon>
        <taxon>Craniata</taxon>
        <taxon>Vertebrata</taxon>
        <taxon>Euteleostomi</taxon>
        <taxon>Actinopterygii</taxon>
        <taxon>Neopterygii</taxon>
        <taxon>Teleostei</taxon>
        <taxon>Neoteleostei</taxon>
        <taxon>Acanthomorphata</taxon>
        <taxon>Eupercaria</taxon>
        <taxon>Perciformes</taxon>
        <taxon>Notothenioidei</taxon>
        <taxon>Nototheniidae</taxon>
        <taxon>Dissostichus</taxon>
    </lineage>
</organism>
<proteinExistence type="predicted"/>
<dbReference type="Proteomes" id="UP000518266">
    <property type="component" value="Unassembled WGS sequence"/>
</dbReference>
<evidence type="ECO:0000313" key="2">
    <source>
        <dbReference type="EMBL" id="KAF3848522.1"/>
    </source>
</evidence>
<reference evidence="2 3" key="1">
    <citation type="submission" date="2020-03" db="EMBL/GenBank/DDBJ databases">
        <title>Dissostichus mawsoni Genome sequencing and assembly.</title>
        <authorList>
            <person name="Park H."/>
        </authorList>
    </citation>
    <scope>NUCLEOTIDE SEQUENCE [LARGE SCALE GENOMIC DNA]</scope>
    <source>
        <strain evidence="2">DM0001</strain>
        <tissue evidence="2">Muscle</tissue>
    </source>
</reference>
<feature type="compositionally biased region" description="Polar residues" evidence="1">
    <location>
        <begin position="89"/>
        <end position="107"/>
    </location>
</feature>
<evidence type="ECO:0000256" key="1">
    <source>
        <dbReference type="SAM" id="MobiDB-lite"/>
    </source>
</evidence>
<feature type="non-terminal residue" evidence="2">
    <location>
        <position position="1"/>
    </location>
</feature>
<feature type="region of interest" description="Disordered" evidence="1">
    <location>
        <begin position="148"/>
        <end position="221"/>
    </location>
</feature>
<sequence length="221" mass="23784">ISPCIADCFPAQFLSPFFNINTHSFSPFFLASTPTVSPSLPLLPRSLRTGFRRHAVARYRRSVSAVMWIGLLWSRIKNSPPPPPPQPPSVTLGSTKDSPPKSRTSLSGGFLQSVLTQKARLLSQRGDVLPSTLPQNLLPLLGRGLSAGPLPGAQELPRRGKPPSAADPGPGGAATTEATHTHSPSLPNTHTHTPELPNTHTHTPELSNTHHTLLSWRRSPL</sequence>
<dbReference type="EMBL" id="JAAKFY010000012">
    <property type="protein sequence ID" value="KAF3848522.1"/>
    <property type="molecule type" value="Genomic_DNA"/>
</dbReference>
<accession>A0A7J5YGA4</accession>
<name>A0A7J5YGA4_DISMA</name>
<protein>
    <submittedName>
        <fullName evidence="2">Uncharacterized protein</fullName>
    </submittedName>
</protein>
<feature type="non-terminal residue" evidence="2">
    <location>
        <position position="221"/>
    </location>
</feature>
<feature type="region of interest" description="Disordered" evidence="1">
    <location>
        <begin position="77"/>
        <end position="110"/>
    </location>
</feature>
<comment type="caution">
    <text evidence="2">The sequence shown here is derived from an EMBL/GenBank/DDBJ whole genome shotgun (WGS) entry which is preliminary data.</text>
</comment>
<feature type="compositionally biased region" description="Polar residues" evidence="1">
    <location>
        <begin position="186"/>
        <end position="212"/>
    </location>
</feature>